<dbReference type="Gene3D" id="3.40.50.1820">
    <property type="entry name" value="alpha/beta hydrolase"/>
    <property type="match status" value="1"/>
</dbReference>
<dbReference type="HOGENOM" id="CLU_042179_3_0_1"/>
<dbReference type="Proteomes" id="UP000002762">
    <property type="component" value="Unassembled WGS sequence"/>
</dbReference>
<name>J5JED8_BEAB2</name>
<dbReference type="InterPro" id="IPR050300">
    <property type="entry name" value="GDXG_lipolytic_enzyme"/>
</dbReference>
<dbReference type="PANTHER" id="PTHR48081">
    <property type="entry name" value="AB HYDROLASE SUPERFAMILY PROTEIN C4A8.06C"/>
    <property type="match status" value="1"/>
</dbReference>
<reference evidence="4 5" key="1">
    <citation type="journal article" date="2012" name="Sci. Rep.">
        <title>Genomic perspectives on the evolution of fungal entomopathogenicity in Beauveria bassiana.</title>
        <authorList>
            <person name="Xiao G."/>
            <person name="Ying S.H."/>
            <person name="Zheng P."/>
            <person name="Wang Z.L."/>
            <person name="Zhang S."/>
            <person name="Xie X.Q."/>
            <person name="Shang Y."/>
            <person name="St Leger R.J."/>
            <person name="Zhao G.P."/>
            <person name="Wang C."/>
            <person name="Feng M.G."/>
        </authorList>
    </citation>
    <scope>NUCLEOTIDE SEQUENCE [LARGE SCALE GENOMIC DNA]</scope>
    <source>
        <strain evidence="4 5">ARSEF 2860</strain>
    </source>
</reference>
<evidence type="ECO:0000256" key="2">
    <source>
        <dbReference type="SAM" id="Phobius"/>
    </source>
</evidence>
<dbReference type="InterPro" id="IPR013094">
    <property type="entry name" value="AB_hydrolase_3"/>
</dbReference>
<dbReference type="AlphaFoldDB" id="J5JED8"/>
<dbReference type="PANTHER" id="PTHR48081:SF18">
    <property type="entry name" value="ALPHA_BETA HYDROLASE FOLD-3 DOMAIN-CONTAINING PROTEIN"/>
    <property type="match status" value="1"/>
</dbReference>
<evidence type="ECO:0000256" key="1">
    <source>
        <dbReference type="ARBA" id="ARBA00022801"/>
    </source>
</evidence>
<evidence type="ECO:0000313" key="4">
    <source>
        <dbReference type="EMBL" id="EJP62091.1"/>
    </source>
</evidence>
<feature type="domain" description="Alpha/beta hydrolase fold-3" evidence="3">
    <location>
        <begin position="121"/>
        <end position="332"/>
    </location>
</feature>
<proteinExistence type="predicted"/>
<evidence type="ECO:0000259" key="3">
    <source>
        <dbReference type="Pfam" id="PF07859"/>
    </source>
</evidence>
<dbReference type="GeneID" id="19892027"/>
<dbReference type="RefSeq" id="XP_008602334.1">
    <property type="nucleotide sequence ID" value="XM_008604112.1"/>
</dbReference>
<evidence type="ECO:0000313" key="5">
    <source>
        <dbReference type="Proteomes" id="UP000002762"/>
    </source>
</evidence>
<dbReference type="GO" id="GO:0016787">
    <property type="term" value="F:hydrolase activity"/>
    <property type="evidence" value="ECO:0007669"/>
    <property type="project" value="UniProtKB-KW"/>
</dbReference>
<organism evidence="4 5">
    <name type="scientific">Beauveria bassiana (strain ARSEF 2860)</name>
    <name type="common">White muscardine disease fungus</name>
    <name type="synonym">Tritirachium shiotae</name>
    <dbReference type="NCBI Taxonomy" id="655819"/>
    <lineage>
        <taxon>Eukaryota</taxon>
        <taxon>Fungi</taxon>
        <taxon>Dikarya</taxon>
        <taxon>Ascomycota</taxon>
        <taxon>Pezizomycotina</taxon>
        <taxon>Sordariomycetes</taxon>
        <taxon>Hypocreomycetidae</taxon>
        <taxon>Hypocreales</taxon>
        <taxon>Cordycipitaceae</taxon>
        <taxon>Beauveria</taxon>
    </lineage>
</organism>
<dbReference type="STRING" id="655819.J5JED8"/>
<keyword evidence="2" id="KW-0812">Transmembrane</keyword>
<keyword evidence="1" id="KW-0378">Hydrolase</keyword>
<feature type="transmembrane region" description="Helical" evidence="2">
    <location>
        <begin position="14"/>
        <end position="33"/>
    </location>
</feature>
<sequence length="363" mass="39645">MSSHVSTSLTLGEMASFAILMPIIIVAGTFDFLRRTWLEKCISFKTVKRNLQRAFTRQFTLLSLTQARALIGGTSGQVIARECEARGLHHLSLQIDVSSDFPPATLHFIDCEPKEPGRFYLYFHGGGYCLPFQHLGLPLKEAIAAGASLSILEYSLAPEHRYPTQLAQAAAALRLLLQSHPISDIIIGGDSAGANLTLALLAHLREPHPRITPVCGSGTESRKLLGAIATSPRTSDRTNFASITTNAGKDYMTVWFLKNIILNWQPLPEVWAGAAHGDATFWSDIRAERVLLLVGGDELYRDGVIEAGKIMGAGGSARSPVELVVCPGEVHVQMGIDLILGIDDGYMLKTAISWFRFLRSLQH</sequence>
<gene>
    <name evidence="4" type="ORF">BBA_09015</name>
</gene>
<keyword evidence="2" id="KW-0472">Membrane</keyword>
<dbReference type="InParanoid" id="J5JED8"/>
<protein>
    <submittedName>
        <fullName evidence="4">Lipase/esterase, putative</fullName>
    </submittedName>
</protein>
<dbReference type="InterPro" id="IPR029058">
    <property type="entry name" value="AB_hydrolase_fold"/>
</dbReference>
<dbReference type="EMBL" id="JH725192">
    <property type="protein sequence ID" value="EJP62091.1"/>
    <property type="molecule type" value="Genomic_DNA"/>
</dbReference>
<dbReference type="SUPFAM" id="SSF53474">
    <property type="entry name" value="alpha/beta-Hydrolases"/>
    <property type="match status" value="1"/>
</dbReference>
<dbReference type="Pfam" id="PF07859">
    <property type="entry name" value="Abhydrolase_3"/>
    <property type="match status" value="1"/>
</dbReference>
<accession>J5JED8</accession>
<keyword evidence="2" id="KW-1133">Transmembrane helix</keyword>
<keyword evidence="5" id="KW-1185">Reference proteome</keyword>